<keyword evidence="1" id="KW-0472">Membrane</keyword>
<evidence type="ECO:0000313" key="2">
    <source>
        <dbReference type="EnsemblMetazoa" id="ACUA008328-PA"/>
    </source>
</evidence>
<name>A0A182M371_9DIPT</name>
<dbReference type="Proteomes" id="UP000075883">
    <property type="component" value="Unassembled WGS sequence"/>
</dbReference>
<feature type="transmembrane region" description="Helical" evidence="1">
    <location>
        <begin position="93"/>
        <end position="119"/>
    </location>
</feature>
<dbReference type="EnsemblMetazoa" id="ACUA008328-RA">
    <property type="protein sequence ID" value="ACUA008328-PA"/>
    <property type="gene ID" value="ACUA008328"/>
</dbReference>
<reference evidence="3" key="1">
    <citation type="submission" date="2013-09" db="EMBL/GenBank/DDBJ databases">
        <title>The Genome Sequence of Anopheles culicifacies species A.</title>
        <authorList>
            <consortium name="The Broad Institute Genomics Platform"/>
            <person name="Neafsey D.E."/>
            <person name="Besansky N."/>
            <person name="Howell P."/>
            <person name="Walton C."/>
            <person name="Young S.K."/>
            <person name="Zeng Q."/>
            <person name="Gargeya S."/>
            <person name="Fitzgerald M."/>
            <person name="Haas B."/>
            <person name="Abouelleil A."/>
            <person name="Allen A.W."/>
            <person name="Alvarado L."/>
            <person name="Arachchi H.M."/>
            <person name="Berlin A.M."/>
            <person name="Chapman S.B."/>
            <person name="Gainer-Dewar J."/>
            <person name="Goldberg J."/>
            <person name="Griggs A."/>
            <person name="Gujja S."/>
            <person name="Hansen M."/>
            <person name="Howarth C."/>
            <person name="Imamovic A."/>
            <person name="Ireland A."/>
            <person name="Larimer J."/>
            <person name="McCowan C."/>
            <person name="Murphy C."/>
            <person name="Pearson M."/>
            <person name="Poon T.W."/>
            <person name="Priest M."/>
            <person name="Roberts A."/>
            <person name="Saif S."/>
            <person name="Shea T."/>
            <person name="Sisk P."/>
            <person name="Sykes S."/>
            <person name="Wortman J."/>
            <person name="Nusbaum C."/>
            <person name="Birren B."/>
        </authorList>
    </citation>
    <scope>NUCLEOTIDE SEQUENCE [LARGE SCALE GENOMIC DNA]</scope>
    <source>
        <strain evidence="3">A-37</strain>
    </source>
</reference>
<accession>A0A182M371</accession>
<keyword evidence="1" id="KW-1133">Transmembrane helix</keyword>
<protein>
    <submittedName>
        <fullName evidence="2">Uncharacterized protein</fullName>
    </submittedName>
</protein>
<dbReference type="AlphaFoldDB" id="A0A182M371"/>
<dbReference type="VEuPathDB" id="VectorBase:ACUA008328"/>
<sequence length="128" mass="13857">MMVPLDPMGPPVVNGGGAGGGGTNGGAGDASGTANSYGIATISTNASFRRRDDEYRSKIMGSKYPFHLFSFCLGHCLPMRMQMFRPFRAESGAFLLLIPACTNVGWGFFLFILFCYIRINQSNGAELW</sequence>
<organism evidence="2 3">
    <name type="scientific">Anopheles culicifacies</name>
    <dbReference type="NCBI Taxonomy" id="139723"/>
    <lineage>
        <taxon>Eukaryota</taxon>
        <taxon>Metazoa</taxon>
        <taxon>Ecdysozoa</taxon>
        <taxon>Arthropoda</taxon>
        <taxon>Hexapoda</taxon>
        <taxon>Insecta</taxon>
        <taxon>Pterygota</taxon>
        <taxon>Neoptera</taxon>
        <taxon>Endopterygota</taxon>
        <taxon>Diptera</taxon>
        <taxon>Nematocera</taxon>
        <taxon>Culicoidea</taxon>
        <taxon>Culicidae</taxon>
        <taxon>Anophelinae</taxon>
        <taxon>Anopheles</taxon>
        <taxon>culicifacies species complex</taxon>
    </lineage>
</organism>
<dbReference type="EMBL" id="AXCM01002335">
    <property type="status" value="NOT_ANNOTATED_CDS"/>
    <property type="molecule type" value="Genomic_DNA"/>
</dbReference>
<evidence type="ECO:0000256" key="1">
    <source>
        <dbReference type="SAM" id="Phobius"/>
    </source>
</evidence>
<reference evidence="2" key="2">
    <citation type="submission" date="2020-05" db="UniProtKB">
        <authorList>
            <consortium name="EnsemblMetazoa"/>
        </authorList>
    </citation>
    <scope>IDENTIFICATION</scope>
    <source>
        <strain evidence="2">A-37</strain>
    </source>
</reference>
<evidence type="ECO:0000313" key="3">
    <source>
        <dbReference type="Proteomes" id="UP000075883"/>
    </source>
</evidence>
<keyword evidence="3" id="KW-1185">Reference proteome</keyword>
<keyword evidence="1" id="KW-0812">Transmembrane</keyword>
<proteinExistence type="predicted"/>